<name>A0AAQ3TJH5_PASNO</name>
<dbReference type="Proteomes" id="UP001341281">
    <property type="component" value="Chromosome 05"/>
</dbReference>
<evidence type="ECO:0000313" key="2">
    <source>
        <dbReference type="Proteomes" id="UP001341281"/>
    </source>
</evidence>
<reference evidence="1 2" key="1">
    <citation type="submission" date="2024-02" db="EMBL/GenBank/DDBJ databases">
        <title>High-quality chromosome-scale genome assembly of Pensacola bahiagrass (Paspalum notatum Flugge var. saurae).</title>
        <authorList>
            <person name="Vega J.M."/>
            <person name="Podio M."/>
            <person name="Orjuela J."/>
            <person name="Siena L.A."/>
            <person name="Pessino S.C."/>
            <person name="Combes M.C."/>
            <person name="Mariac C."/>
            <person name="Albertini E."/>
            <person name="Pupilli F."/>
            <person name="Ortiz J.P.A."/>
            <person name="Leblanc O."/>
        </authorList>
    </citation>
    <scope>NUCLEOTIDE SEQUENCE [LARGE SCALE GENOMIC DNA]</scope>
    <source>
        <strain evidence="1">R1</strain>
        <tissue evidence="1">Leaf</tissue>
    </source>
</reference>
<dbReference type="AlphaFoldDB" id="A0AAQ3TJH5"/>
<proteinExistence type="predicted"/>
<evidence type="ECO:0000313" key="1">
    <source>
        <dbReference type="EMBL" id="WVZ75179.1"/>
    </source>
</evidence>
<protein>
    <submittedName>
        <fullName evidence="1">Uncharacterized protein</fullName>
    </submittedName>
</protein>
<organism evidence="1 2">
    <name type="scientific">Paspalum notatum var. saurae</name>
    <dbReference type="NCBI Taxonomy" id="547442"/>
    <lineage>
        <taxon>Eukaryota</taxon>
        <taxon>Viridiplantae</taxon>
        <taxon>Streptophyta</taxon>
        <taxon>Embryophyta</taxon>
        <taxon>Tracheophyta</taxon>
        <taxon>Spermatophyta</taxon>
        <taxon>Magnoliopsida</taxon>
        <taxon>Liliopsida</taxon>
        <taxon>Poales</taxon>
        <taxon>Poaceae</taxon>
        <taxon>PACMAD clade</taxon>
        <taxon>Panicoideae</taxon>
        <taxon>Andropogonodae</taxon>
        <taxon>Paspaleae</taxon>
        <taxon>Paspalinae</taxon>
        <taxon>Paspalum</taxon>
    </lineage>
</organism>
<accession>A0AAQ3TJH5</accession>
<gene>
    <name evidence="1" type="ORF">U9M48_023261</name>
</gene>
<sequence length="88" mass="10027">MLFWCDRWVSGLALADIAPALTAAIPRRTAKSLTVAEGLNKRRWIRGIVGGLTVTVIAEYLRVWQRLEGLHLRKDVEDRVIWRWSGNG</sequence>
<keyword evidence="2" id="KW-1185">Reference proteome</keyword>
<dbReference type="EMBL" id="CP144749">
    <property type="protein sequence ID" value="WVZ75179.1"/>
    <property type="molecule type" value="Genomic_DNA"/>
</dbReference>